<evidence type="ECO:0000313" key="3">
    <source>
        <dbReference type="EMBL" id="PWI73807.1"/>
    </source>
</evidence>
<comment type="caution">
    <text evidence="3">The sequence shown here is derived from an EMBL/GenBank/DDBJ whole genome shotgun (WGS) entry which is preliminary data.</text>
</comment>
<evidence type="ECO:0000313" key="4">
    <source>
        <dbReference type="Proteomes" id="UP000245956"/>
    </source>
</evidence>
<gene>
    <name evidence="3" type="ORF">PCL_09083</name>
    <name evidence="2" type="ORF">Purlil1_10664</name>
</gene>
<dbReference type="EMBL" id="JAWRVI010000056">
    <property type="protein sequence ID" value="KAK4083427.1"/>
    <property type="molecule type" value="Genomic_DNA"/>
</dbReference>
<proteinExistence type="predicted"/>
<evidence type="ECO:0000313" key="5">
    <source>
        <dbReference type="Proteomes" id="UP001287286"/>
    </source>
</evidence>
<reference evidence="2" key="3">
    <citation type="submission" date="2023-11" db="EMBL/GenBank/DDBJ databases">
        <authorList>
            <person name="Beijen E."/>
            <person name="Ohm R.A."/>
        </authorList>
    </citation>
    <scope>NUCLEOTIDE SEQUENCE</scope>
    <source>
        <strain evidence="2">CBS 150709</strain>
    </source>
</reference>
<accession>A0A2U3EH09</accession>
<reference evidence="3 4" key="2">
    <citation type="journal article" date="2016" name="Front. Microbiol.">
        <title>Genome and transcriptome sequences reveal the specific parasitism of the nematophagous Purpureocillium lilacinum 36-1.</title>
        <authorList>
            <person name="Xie J."/>
            <person name="Li S."/>
            <person name="Mo C."/>
            <person name="Xiao X."/>
            <person name="Peng D."/>
            <person name="Wang G."/>
            <person name="Xiao Y."/>
        </authorList>
    </citation>
    <scope>NUCLEOTIDE SEQUENCE [LARGE SCALE GENOMIC DNA]</scope>
    <source>
        <strain evidence="3 4">36-1</strain>
    </source>
</reference>
<dbReference type="Proteomes" id="UP001287286">
    <property type="component" value="Unassembled WGS sequence"/>
</dbReference>
<dbReference type="EMBL" id="LCWV01000004">
    <property type="protein sequence ID" value="PWI73807.1"/>
    <property type="molecule type" value="Genomic_DNA"/>
</dbReference>
<organism evidence="3 4">
    <name type="scientific">Purpureocillium lilacinum</name>
    <name type="common">Paecilomyces lilacinus</name>
    <dbReference type="NCBI Taxonomy" id="33203"/>
    <lineage>
        <taxon>Eukaryota</taxon>
        <taxon>Fungi</taxon>
        <taxon>Dikarya</taxon>
        <taxon>Ascomycota</taxon>
        <taxon>Pezizomycotina</taxon>
        <taxon>Sordariomycetes</taxon>
        <taxon>Hypocreomycetidae</taxon>
        <taxon>Hypocreales</taxon>
        <taxon>Ophiocordycipitaceae</taxon>
        <taxon>Purpureocillium</taxon>
    </lineage>
</organism>
<evidence type="ECO:0000313" key="2">
    <source>
        <dbReference type="EMBL" id="KAK4083427.1"/>
    </source>
</evidence>
<feature type="compositionally biased region" description="Basic and acidic residues" evidence="1">
    <location>
        <begin position="16"/>
        <end position="28"/>
    </location>
</feature>
<reference evidence="3" key="1">
    <citation type="submission" date="2015-05" db="EMBL/GenBank/DDBJ databases">
        <authorList>
            <person name="Wang D.B."/>
            <person name="Wang M."/>
        </authorList>
    </citation>
    <scope>NUCLEOTIDE SEQUENCE</scope>
    <source>
        <strain evidence="3">36-1</strain>
    </source>
</reference>
<dbReference type="Proteomes" id="UP000245956">
    <property type="component" value="Unassembled WGS sequence"/>
</dbReference>
<dbReference type="AlphaFoldDB" id="A0A2U3EH09"/>
<name>A0A2U3EH09_PURLI</name>
<feature type="region of interest" description="Disordered" evidence="1">
    <location>
        <begin position="1"/>
        <end position="38"/>
    </location>
</feature>
<evidence type="ECO:0000256" key="1">
    <source>
        <dbReference type="SAM" id="MobiDB-lite"/>
    </source>
</evidence>
<keyword evidence="5" id="KW-1185">Reference proteome</keyword>
<sequence length="155" mass="16441">MTGDGGGRSSQLQRARTGDTKLSRDRVSRVSQSNPLSHRASGAGIALFSAPERVVRAPVVQDVVLESGVHGLAQVNSRIAPRSRVSFCVNSSHFRAAQNAEPSGSAVSGIQAIRETGNSSAPERSEARLLQRSKVLHNYVTCSDVLFNAYLGVSP</sequence>
<protein>
    <submittedName>
        <fullName evidence="3">Uncharacterized protein</fullName>
    </submittedName>
</protein>
<reference evidence="2 5" key="4">
    <citation type="journal article" date="2024" name="Microbiol. Resour. Announc.">
        <title>Genome annotations for the ascomycete fungi Trichoderma harzianum, Trichoderma aggressivum, and Purpureocillium lilacinum.</title>
        <authorList>
            <person name="Beijen E.P.W."/>
            <person name="Ohm R.A."/>
        </authorList>
    </citation>
    <scope>NUCLEOTIDE SEQUENCE [LARGE SCALE GENOMIC DNA]</scope>
    <source>
        <strain evidence="2 5">CBS 150709</strain>
    </source>
</reference>